<dbReference type="AlphaFoldDB" id="A0A820A0P8"/>
<dbReference type="Proteomes" id="UP000663874">
    <property type="component" value="Unassembled WGS sequence"/>
</dbReference>
<comment type="caution">
    <text evidence="1">The sequence shown here is derived from an EMBL/GenBank/DDBJ whole genome shotgun (WGS) entry which is preliminary data.</text>
</comment>
<gene>
    <name evidence="1" type="ORF">FNK824_LOCUS35090</name>
</gene>
<name>A0A820A0P8_9BILA</name>
<proteinExistence type="predicted"/>
<evidence type="ECO:0000313" key="1">
    <source>
        <dbReference type="EMBL" id="CAF4178546.1"/>
    </source>
</evidence>
<feature type="non-terminal residue" evidence="1">
    <location>
        <position position="44"/>
    </location>
</feature>
<accession>A0A820A0P8</accession>
<dbReference type="EMBL" id="CAJOBE010014467">
    <property type="protein sequence ID" value="CAF4178546.1"/>
    <property type="molecule type" value="Genomic_DNA"/>
</dbReference>
<evidence type="ECO:0000313" key="2">
    <source>
        <dbReference type="Proteomes" id="UP000663874"/>
    </source>
</evidence>
<sequence length="44" mass="5147">MDNEFDQSKESRIQRKRTSLVASLVASLQKDEHIEAKKNEQEKT</sequence>
<protein>
    <submittedName>
        <fullName evidence="1">Uncharacterized protein</fullName>
    </submittedName>
</protein>
<reference evidence="1" key="1">
    <citation type="submission" date="2021-02" db="EMBL/GenBank/DDBJ databases">
        <authorList>
            <person name="Nowell W R."/>
        </authorList>
    </citation>
    <scope>NUCLEOTIDE SEQUENCE</scope>
</reference>
<organism evidence="1 2">
    <name type="scientific">Rotaria sordida</name>
    <dbReference type="NCBI Taxonomy" id="392033"/>
    <lineage>
        <taxon>Eukaryota</taxon>
        <taxon>Metazoa</taxon>
        <taxon>Spiralia</taxon>
        <taxon>Gnathifera</taxon>
        <taxon>Rotifera</taxon>
        <taxon>Eurotatoria</taxon>
        <taxon>Bdelloidea</taxon>
        <taxon>Philodinida</taxon>
        <taxon>Philodinidae</taxon>
        <taxon>Rotaria</taxon>
    </lineage>
</organism>